<dbReference type="PANTHER" id="PTHR46623:SF10">
    <property type="entry name" value="CARBOXYMETHYLENEBUTENOLIDASE HOMOLOG"/>
    <property type="match status" value="1"/>
</dbReference>
<dbReference type="GO" id="GO:0016787">
    <property type="term" value="F:hydrolase activity"/>
    <property type="evidence" value="ECO:0007669"/>
    <property type="project" value="UniProtKB-KW"/>
</dbReference>
<dbReference type="PANTHER" id="PTHR46623">
    <property type="entry name" value="CARBOXYMETHYLENEBUTENOLIDASE-RELATED"/>
    <property type="match status" value="1"/>
</dbReference>
<dbReference type="RefSeq" id="WP_135090518.1">
    <property type="nucleotide sequence ID" value="NZ_SPDV01000085.1"/>
</dbReference>
<dbReference type="InterPro" id="IPR029058">
    <property type="entry name" value="AB_hydrolase_fold"/>
</dbReference>
<name>A0A4Y8ZK91_9SPHN</name>
<dbReference type="Pfam" id="PF01738">
    <property type="entry name" value="DLH"/>
    <property type="match status" value="1"/>
</dbReference>
<dbReference type="Proteomes" id="UP000298213">
    <property type="component" value="Unassembled WGS sequence"/>
</dbReference>
<dbReference type="SUPFAM" id="SSF53474">
    <property type="entry name" value="alpha/beta-Hydrolases"/>
    <property type="match status" value="1"/>
</dbReference>
<dbReference type="Gene3D" id="3.40.50.1820">
    <property type="entry name" value="alpha/beta hydrolase"/>
    <property type="match status" value="1"/>
</dbReference>
<gene>
    <name evidence="2" type="ORF">E2493_20305</name>
</gene>
<reference evidence="2 3" key="1">
    <citation type="submission" date="2019-03" db="EMBL/GenBank/DDBJ databases">
        <title>Genome sequence of Sphingomonas sp. 17J27-24.</title>
        <authorList>
            <person name="Kim M."/>
            <person name="Maeng S."/>
            <person name="Sathiyaraj S."/>
        </authorList>
    </citation>
    <scope>NUCLEOTIDE SEQUENCE [LARGE SCALE GENOMIC DNA]</scope>
    <source>
        <strain evidence="2 3">17J27-24</strain>
    </source>
</reference>
<keyword evidence="2" id="KW-0378">Hydrolase</keyword>
<dbReference type="AlphaFoldDB" id="A0A4Y8ZK91"/>
<dbReference type="EMBL" id="SPDV01000085">
    <property type="protein sequence ID" value="TFI56413.1"/>
    <property type="molecule type" value="Genomic_DNA"/>
</dbReference>
<dbReference type="PROSITE" id="PS51257">
    <property type="entry name" value="PROKAR_LIPOPROTEIN"/>
    <property type="match status" value="1"/>
</dbReference>
<accession>A0A4Y8ZK91</accession>
<feature type="domain" description="Dienelactone hydrolase" evidence="1">
    <location>
        <begin position="60"/>
        <end position="287"/>
    </location>
</feature>
<keyword evidence="3" id="KW-1185">Reference proteome</keyword>
<sequence length="288" mass="30710">MCERDQLDQFNRARDWAPNRRQFAIAGLGALAACATGTGGDGSAGLAETRVSFATADGTMDAFFVHPAEGRHPAIVTWPDIAGLRDAFEVMARRLAGQGYSVLVLNPYYRAAPAPQFPDFARFRAQGGFDRVGPWRAALTAEAVQRDAKAAIAWLDGQEAVDTTRGVGTHGYCMGGPFTVWTAAAVPARVRAAASLHGGGLVTDDAMSPHRLLGRTQARYLFAIGQDDDSKAPAVKTTLREAAAQAGRPAEVEVYRANHGWTVIDGSAYDAAEAERAWARMSALFATL</sequence>
<evidence type="ECO:0000313" key="3">
    <source>
        <dbReference type="Proteomes" id="UP000298213"/>
    </source>
</evidence>
<comment type="caution">
    <text evidence="2">The sequence shown here is derived from an EMBL/GenBank/DDBJ whole genome shotgun (WGS) entry which is preliminary data.</text>
</comment>
<evidence type="ECO:0000313" key="2">
    <source>
        <dbReference type="EMBL" id="TFI56413.1"/>
    </source>
</evidence>
<dbReference type="OrthoDB" id="9787933at2"/>
<evidence type="ECO:0000259" key="1">
    <source>
        <dbReference type="Pfam" id="PF01738"/>
    </source>
</evidence>
<dbReference type="InterPro" id="IPR002925">
    <property type="entry name" value="Dienelactn_hydro"/>
</dbReference>
<dbReference type="InterPro" id="IPR051049">
    <property type="entry name" value="Dienelactone_hydrolase-like"/>
</dbReference>
<organism evidence="2 3">
    <name type="scientific">Sphingomonas parva</name>
    <dbReference type="NCBI Taxonomy" id="2555898"/>
    <lineage>
        <taxon>Bacteria</taxon>
        <taxon>Pseudomonadati</taxon>
        <taxon>Pseudomonadota</taxon>
        <taxon>Alphaproteobacteria</taxon>
        <taxon>Sphingomonadales</taxon>
        <taxon>Sphingomonadaceae</taxon>
        <taxon>Sphingomonas</taxon>
    </lineage>
</organism>
<proteinExistence type="predicted"/>
<protein>
    <submittedName>
        <fullName evidence="2">Dienelactone hydrolase family protein</fullName>
    </submittedName>
</protein>